<dbReference type="RefSeq" id="WP_173135258.1">
    <property type="nucleotide sequence ID" value="NZ_JABRWJ010000022.1"/>
</dbReference>
<evidence type="ECO:0000256" key="1">
    <source>
        <dbReference type="SAM" id="Phobius"/>
    </source>
</evidence>
<gene>
    <name evidence="2" type="ORF">HLB44_35510</name>
</gene>
<keyword evidence="1" id="KW-1133">Transmembrane helix</keyword>
<evidence type="ECO:0000313" key="2">
    <source>
        <dbReference type="EMBL" id="NRF72299.1"/>
    </source>
</evidence>
<evidence type="ECO:0000313" key="3">
    <source>
        <dbReference type="Proteomes" id="UP000737171"/>
    </source>
</evidence>
<comment type="caution">
    <text evidence="2">The sequence shown here is derived from an EMBL/GenBank/DDBJ whole genome shotgun (WGS) entry which is preliminary data.</text>
</comment>
<feature type="transmembrane region" description="Helical" evidence="1">
    <location>
        <begin position="12"/>
        <end position="35"/>
    </location>
</feature>
<keyword evidence="1" id="KW-0472">Membrane</keyword>
<evidence type="ECO:0008006" key="4">
    <source>
        <dbReference type="Google" id="ProtNLM"/>
    </source>
</evidence>
<organism evidence="2 3">
    <name type="scientific">Pseudaquabacterium terrae</name>
    <dbReference type="NCBI Taxonomy" id="2732868"/>
    <lineage>
        <taxon>Bacteria</taxon>
        <taxon>Pseudomonadati</taxon>
        <taxon>Pseudomonadota</taxon>
        <taxon>Betaproteobacteria</taxon>
        <taxon>Burkholderiales</taxon>
        <taxon>Sphaerotilaceae</taxon>
        <taxon>Pseudaquabacterium</taxon>
    </lineage>
</organism>
<sequence>MTPVQDTKRFNIYLYGSIVVAVWFAVVASNAHLAFPDPVVALRGLTLGGAVAYLLSIAMDRWLWRLPLLQRINGVPDISGRWEGWFWNTLGQQWLPNAQEITQHSWRVSFHSWGPVNESSTISAALLTDGTGKIKLASVYSTEVISGASEPHMGASHLSLSSMGQVTRLFGTYWTNRRRDDGTRGQYGYIRLMRTDKKALGGLSFDEKNWAMPKPIEPPEPMRS</sequence>
<dbReference type="Proteomes" id="UP000737171">
    <property type="component" value="Unassembled WGS sequence"/>
</dbReference>
<name>A0ABX2EUT2_9BURK</name>
<feature type="transmembrane region" description="Helical" evidence="1">
    <location>
        <begin position="41"/>
        <end position="63"/>
    </location>
</feature>
<dbReference type="EMBL" id="JABRWJ010000022">
    <property type="protein sequence ID" value="NRF72299.1"/>
    <property type="molecule type" value="Genomic_DNA"/>
</dbReference>
<keyword evidence="1" id="KW-0812">Transmembrane</keyword>
<protein>
    <recommendedName>
        <fullName evidence="4">SMODS-associating 2TM beta-strand rich effector domain-containing protein</fullName>
    </recommendedName>
</protein>
<accession>A0ABX2EUT2</accession>
<reference evidence="2 3" key="1">
    <citation type="submission" date="2020-05" db="EMBL/GenBank/DDBJ databases">
        <title>Aquincola sp. isolate from soil.</title>
        <authorList>
            <person name="Han J."/>
            <person name="Kim D.-U."/>
        </authorList>
    </citation>
    <scope>NUCLEOTIDE SEQUENCE [LARGE SCALE GENOMIC DNA]</scope>
    <source>
        <strain evidence="2 3">S2</strain>
    </source>
</reference>
<proteinExistence type="predicted"/>
<keyword evidence="3" id="KW-1185">Reference proteome</keyword>